<keyword evidence="3" id="KW-0808">Transferase</keyword>
<dbReference type="InterPro" id="IPR050834">
    <property type="entry name" value="Glycosyltransf_2"/>
</dbReference>
<dbReference type="SUPFAM" id="SSF53448">
    <property type="entry name" value="Nucleotide-diphospho-sugar transferases"/>
    <property type="match status" value="1"/>
</dbReference>
<dbReference type="EMBL" id="CP002727">
    <property type="protein sequence ID" value="AEF24135.1"/>
    <property type="molecule type" value="Genomic_DNA"/>
</dbReference>
<name>F6AKR1_PSEF1</name>
<evidence type="ECO:0000256" key="1">
    <source>
        <dbReference type="ARBA" id="ARBA00022519"/>
    </source>
</evidence>
<evidence type="ECO:0000313" key="4">
    <source>
        <dbReference type="Proteomes" id="UP000000686"/>
    </source>
</evidence>
<dbReference type="OrthoDB" id="9802649at2"/>
<keyword evidence="1" id="KW-1003">Cell membrane</keyword>
<accession>F6AKR1</accession>
<gene>
    <name evidence="3" type="ordered locus">Psefu_4183</name>
</gene>
<dbReference type="CDD" id="cd00761">
    <property type="entry name" value="Glyco_tranf_GTA_type"/>
    <property type="match status" value="1"/>
</dbReference>
<dbReference type="HOGENOM" id="CLU_025996_0_0_6"/>
<dbReference type="Pfam" id="PF00535">
    <property type="entry name" value="Glycos_transf_2"/>
    <property type="match status" value="1"/>
</dbReference>
<dbReference type="InterPro" id="IPR001173">
    <property type="entry name" value="Glyco_trans_2-like"/>
</dbReference>
<dbReference type="PANTHER" id="PTHR43685">
    <property type="entry name" value="GLYCOSYLTRANSFERASE"/>
    <property type="match status" value="1"/>
</dbReference>
<dbReference type="InterPro" id="IPR029044">
    <property type="entry name" value="Nucleotide-diphossugar_trans"/>
</dbReference>
<dbReference type="AlphaFoldDB" id="F6AKR1"/>
<reference evidence="3 4" key="1">
    <citation type="submission" date="2011-04" db="EMBL/GenBank/DDBJ databases">
        <title>Complete sequence of Pseudomonas fulva 12-X.</title>
        <authorList>
            <consortium name="US DOE Joint Genome Institute"/>
            <person name="Lucas S."/>
            <person name="Han J."/>
            <person name="Lapidus A."/>
            <person name="Cheng J.-F."/>
            <person name="Goodwin L."/>
            <person name="Pitluck S."/>
            <person name="Peters L."/>
            <person name="Mikhailova N."/>
            <person name="Pagani I."/>
            <person name="Davenport K."/>
            <person name="Han C."/>
            <person name="Tapia R."/>
            <person name="Land M."/>
            <person name="Hauser L."/>
            <person name="Kyrpides N."/>
            <person name="Ivanova N."/>
            <person name="Pagani I."/>
            <person name="Lcollab F.I."/>
            <person name="Woyke T."/>
        </authorList>
    </citation>
    <scope>NUCLEOTIDE SEQUENCE [LARGE SCALE GENOMIC DNA]</scope>
    <source>
        <strain evidence="4">12-X</strain>
    </source>
</reference>
<evidence type="ECO:0000259" key="2">
    <source>
        <dbReference type="Pfam" id="PF00535"/>
    </source>
</evidence>
<keyword evidence="1" id="KW-0997">Cell inner membrane</keyword>
<dbReference type="PANTHER" id="PTHR43685:SF11">
    <property type="entry name" value="GLYCOSYLTRANSFERASE TAGX-RELATED"/>
    <property type="match status" value="1"/>
</dbReference>
<evidence type="ECO:0000313" key="3">
    <source>
        <dbReference type="EMBL" id="AEF24135.1"/>
    </source>
</evidence>
<sequence>MTQSELPLISVVVPTYNYAHLLPRALDSVLTQTAEGVELIVVDDGSSDDTAEVLAEYSRQWPGLQVYRQANAGAASARNQGVRIARGRFVLLLDADDELAPGALGVLCELVQSEPQIGMVLGAQISVYPDGRERLRLPTPVPVARPRKLARLYLLQKRISISHGSSLFRRDLLLRRPYPENLRSGEDIPVFAYLLVSAPVALISQPLARIYKHTDSLRHSRINEEEYALGMVREVFIGLPGECQTLLRRYTAQRYLSLFRSAHGSKDRASARRFYLRALRLSPLQAMRWDYLRKALRLLLVS</sequence>
<dbReference type="RefSeq" id="WP_013793257.1">
    <property type="nucleotide sequence ID" value="NC_015556.1"/>
</dbReference>
<dbReference type="Gene3D" id="3.90.550.10">
    <property type="entry name" value="Spore Coat Polysaccharide Biosynthesis Protein SpsA, Chain A"/>
    <property type="match status" value="1"/>
</dbReference>
<keyword evidence="1" id="KW-0472">Membrane</keyword>
<dbReference type="KEGG" id="pfv:Psefu_4183"/>
<dbReference type="Proteomes" id="UP000000686">
    <property type="component" value="Chromosome"/>
</dbReference>
<dbReference type="STRING" id="743720.Psefu_4183"/>
<feature type="domain" description="Glycosyltransferase 2-like" evidence="2">
    <location>
        <begin position="10"/>
        <end position="173"/>
    </location>
</feature>
<organism evidence="3 4">
    <name type="scientific">Pseudomonas fulva (strain 12-X)</name>
    <dbReference type="NCBI Taxonomy" id="743720"/>
    <lineage>
        <taxon>Bacteria</taxon>
        <taxon>Pseudomonadati</taxon>
        <taxon>Pseudomonadota</taxon>
        <taxon>Gammaproteobacteria</taxon>
        <taxon>Pseudomonadales</taxon>
        <taxon>Pseudomonadaceae</taxon>
        <taxon>Pseudomonas</taxon>
    </lineage>
</organism>
<keyword evidence="4" id="KW-1185">Reference proteome</keyword>
<proteinExistence type="predicted"/>
<protein>
    <submittedName>
        <fullName evidence="3">Glycosyl transferase family 2</fullName>
    </submittedName>
</protein>
<dbReference type="eggNOG" id="COG1216">
    <property type="taxonomic scope" value="Bacteria"/>
</dbReference>
<dbReference type="GO" id="GO:0016740">
    <property type="term" value="F:transferase activity"/>
    <property type="evidence" value="ECO:0007669"/>
    <property type="project" value="UniProtKB-KW"/>
</dbReference>